<geneLocation type="plasmid" evidence="1 2">
    <name>unnamed3</name>
</geneLocation>
<reference evidence="1 2" key="1">
    <citation type="submission" date="2021-12" db="EMBL/GenBank/DDBJ databases">
        <title>Genomic and phenotypic characterization of three Burkholderia contaminans isolates recovered from different sources.</title>
        <authorList>
            <person name="Lopez De Volder A."/>
            <person name="Fan Y."/>
            <person name="Nunvar J."/>
            <person name="Herrera T."/>
            <person name="Timp W."/>
            <person name="Degrossi J."/>
        </authorList>
    </citation>
    <scope>NUCLEOTIDE SEQUENCE [LARGE SCALE GENOMIC DNA]</scope>
    <source>
        <strain evidence="1 2">LMG 23361</strain>
        <plasmid evidence="1 2">unnamed3</plasmid>
    </source>
</reference>
<keyword evidence="1" id="KW-0614">Plasmid</keyword>
<dbReference type="Proteomes" id="UP001220209">
    <property type="component" value="Plasmid unnamed3"/>
</dbReference>
<dbReference type="AlphaFoldDB" id="A0ABD7YGA7"/>
<evidence type="ECO:0000313" key="1">
    <source>
        <dbReference type="EMBL" id="WFN24082.1"/>
    </source>
</evidence>
<sequence>MLPLAEDLPAPEVAIPPVTITQLEVAINRLRRRPLDVGNYGDAFDAHETQRAHLEVLYRSMVTKRQHAVPLSAIPESARFALHVSGSAQE</sequence>
<organism evidence="1 2">
    <name type="scientific">Burkholderia contaminans</name>
    <dbReference type="NCBI Taxonomy" id="488447"/>
    <lineage>
        <taxon>Bacteria</taxon>
        <taxon>Pseudomonadati</taxon>
        <taxon>Pseudomonadota</taxon>
        <taxon>Betaproteobacteria</taxon>
        <taxon>Burkholderiales</taxon>
        <taxon>Burkholderiaceae</taxon>
        <taxon>Burkholderia</taxon>
        <taxon>Burkholderia cepacia complex</taxon>
    </lineage>
</organism>
<evidence type="ECO:0000313" key="2">
    <source>
        <dbReference type="Proteomes" id="UP001220209"/>
    </source>
</evidence>
<name>A0ABD7YGA7_9BURK</name>
<proteinExistence type="predicted"/>
<accession>A0ABD7YGA7</accession>
<gene>
    <name evidence="1" type="ORF">LXE91_42290</name>
</gene>
<dbReference type="RefSeq" id="WP_226206230.1">
    <property type="nucleotide sequence ID" value="NZ_CABVQO010000033.1"/>
</dbReference>
<protein>
    <submittedName>
        <fullName evidence="1">DUF3717 domain-containing protein</fullName>
    </submittedName>
</protein>
<dbReference type="EMBL" id="CP090645">
    <property type="protein sequence ID" value="WFN24082.1"/>
    <property type="molecule type" value="Genomic_DNA"/>
</dbReference>